<dbReference type="AlphaFoldDB" id="A0A1C4EWI7"/>
<feature type="compositionally biased region" description="Low complexity" evidence="1">
    <location>
        <begin position="450"/>
        <end position="460"/>
    </location>
</feature>
<name>A0A1C4EWI7_9BACT</name>
<dbReference type="STRING" id="1335309.GA0116948_11056"/>
<feature type="compositionally biased region" description="Polar residues" evidence="1">
    <location>
        <begin position="471"/>
        <end position="480"/>
    </location>
</feature>
<reference evidence="2 3" key="1">
    <citation type="submission" date="2016-08" db="EMBL/GenBank/DDBJ databases">
        <authorList>
            <person name="Seilhamer J.J."/>
        </authorList>
    </citation>
    <scope>NUCLEOTIDE SEQUENCE [LARGE SCALE GENOMIC DNA]</scope>
    <source>
        <strain evidence="2 3">A37T2</strain>
    </source>
</reference>
<sequence length="489" mass="55033">MKAEQKEVFIKNLRGAGVKETSLQLVVDRVEKGEPEFTQRIDPYALNGNVAIPTLYVKVDTNGMPHLNKFTLDFQPRIVIHHKVIEGIDTLELDKRMRAADWSIAPNKDLTGIPVETMQKVLTNAAIIEDLNKISSNRFGKHIGNLLAVKHWQDSPYSAIVPNFEALTERNVPKMETQTFPTQYSERWNIYNASAFMDPTVQAVRLKIRPFNNELPKGLEPPPFNGGVDGEGNALKDLRPYKAWIVPHPTAVKENGERQKMHLHKEYYLDAKFEQLDMTVEKPKFDLATVLNRFALIQLNTEHVMEKKIKDIENGKHTFFSYEKNGALENVFVTANPMLHTVRFLNHNGRNLQHKLIPQVDLLEKQMLSNNFSTAVQTIKQRVGEWDKQAATAVVTSAAINAEKVVDAAPLKVDKAAVDLKNQKVPDSADSKTEKVPMAAALKAEKLAAKQALKESQQQAGKRMEAANDGPKNQQSNKTISIPLDDLPF</sequence>
<gene>
    <name evidence="2" type="ORF">GA0116948_11056</name>
</gene>
<evidence type="ECO:0000313" key="2">
    <source>
        <dbReference type="EMBL" id="SCC47882.1"/>
    </source>
</evidence>
<feature type="region of interest" description="Disordered" evidence="1">
    <location>
        <begin position="450"/>
        <end position="489"/>
    </location>
</feature>
<evidence type="ECO:0000313" key="3">
    <source>
        <dbReference type="Proteomes" id="UP000242818"/>
    </source>
</evidence>
<organism evidence="2 3">
    <name type="scientific">Chitinophaga costaii</name>
    <dbReference type="NCBI Taxonomy" id="1335309"/>
    <lineage>
        <taxon>Bacteria</taxon>
        <taxon>Pseudomonadati</taxon>
        <taxon>Bacteroidota</taxon>
        <taxon>Chitinophagia</taxon>
        <taxon>Chitinophagales</taxon>
        <taxon>Chitinophagaceae</taxon>
        <taxon>Chitinophaga</taxon>
    </lineage>
</organism>
<dbReference type="EMBL" id="FMAR01000010">
    <property type="protein sequence ID" value="SCC47882.1"/>
    <property type="molecule type" value="Genomic_DNA"/>
</dbReference>
<accession>A0A1C4EWI7</accession>
<keyword evidence="3" id="KW-1185">Reference proteome</keyword>
<proteinExistence type="predicted"/>
<protein>
    <submittedName>
        <fullName evidence="2">Uncharacterized protein</fullName>
    </submittedName>
</protein>
<evidence type="ECO:0000256" key="1">
    <source>
        <dbReference type="SAM" id="MobiDB-lite"/>
    </source>
</evidence>
<dbReference type="RefSeq" id="WP_089713350.1">
    <property type="nucleotide sequence ID" value="NZ_FMAR01000010.1"/>
</dbReference>
<dbReference type="Proteomes" id="UP000242818">
    <property type="component" value="Unassembled WGS sequence"/>
</dbReference>